<accession>A0A1E1M3D4</accession>
<name>A0A1E1M3D4_RHYSE</name>
<dbReference type="InterPro" id="IPR002347">
    <property type="entry name" value="SDR_fam"/>
</dbReference>
<reference evidence="5" key="1">
    <citation type="submission" date="2016-03" db="EMBL/GenBank/DDBJ databases">
        <authorList>
            <person name="Guldener U."/>
        </authorList>
    </citation>
    <scope>NUCLEOTIDE SEQUENCE [LARGE SCALE GENOMIC DNA]</scope>
</reference>
<dbReference type="GO" id="GO:0009688">
    <property type="term" value="P:abscisic acid biosynthetic process"/>
    <property type="evidence" value="ECO:0007669"/>
    <property type="project" value="UniProtKB-ARBA"/>
</dbReference>
<dbReference type="PRINTS" id="PR00080">
    <property type="entry name" value="SDRFAMILY"/>
</dbReference>
<keyword evidence="2" id="KW-0521">NADP</keyword>
<organism evidence="4 5">
    <name type="scientific">Rhynchosporium secalis</name>
    <name type="common">Barley scald fungus</name>
    <dbReference type="NCBI Taxonomy" id="38038"/>
    <lineage>
        <taxon>Eukaryota</taxon>
        <taxon>Fungi</taxon>
        <taxon>Dikarya</taxon>
        <taxon>Ascomycota</taxon>
        <taxon>Pezizomycotina</taxon>
        <taxon>Leotiomycetes</taxon>
        <taxon>Helotiales</taxon>
        <taxon>Ploettnerulaceae</taxon>
        <taxon>Rhynchosporium</taxon>
    </lineage>
</organism>
<dbReference type="Gene3D" id="3.40.50.720">
    <property type="entry name" value="NAD(P)-binding Rossmann-like Domain"/>
    <property type="match status" value="1"/>
</dbReference>
<sequence length="264" mass="28472">MSQESKVLGNRLQGKVAIVTGGGSGFGEAISKRFAEEGCKVIVADIDPVGGERVANLQPSSMYFIKTNVAQETDWENLIETTLSKWGRMDILVNNAGTSYRNKLTIIKPTADVTEDDFDKVFAVNVKSIFFSARHFIPSLINQGEGGSIVNIASIGATRPRPGLVWYNASKAAVTNATKGLAAEYGEKQIRVNSVCPLLSATGLFETFVGVPPTEENFQKFLHNVPLGRLTDPTDVANYCLYLASDEAKFITGTCLEVDGGRGI</sequence>
<evidence type="ECO:0000256" key="2">
    <source>
        <dbReference type="ARBA" id="ARBA00022857"/>
    </source>
</evidence>
<evidence type="ECO:0000313" key="5">
    <source>
        <dbReference type="Proteomes" id="UP000177625"/>
    </source>
</evidence>
<dbReference type="FunFam" id="3.40.50.720:FF:000084">
    <property type="entry name" value="Short-chain dehydrogenase reductase"/>
    <property type="match status" value="1"/>
</dbReference>
<evidence type="ECO:0000313" key="4">
    <source>
        <dbReference type="EMBL" id="CZT43611.1"/>
    </source>
</evidence>
<dbReference type="Proteomes" id="UP000177625">
    <property type="component" value="Unassembled WGS sequence"/>
</dbReference>
<dbReference type="GO" id="GO:0016491">
    <property type="term" value="F:oxidoreductase activity"/>
    <property type="evidence" value="ECO:0007669"/>
    <property type="project" value="UniProtKB-KW"/>
</dbReference>
<dbReference type="PRINTS" id="PR00081">
    <property type="entry name" value="GDHRDH"/>
</dbReference>
<dbReference type="PANTHER" id="PTHR43639:SF1">
    <property type="entry name" value="SHORT-CHAIN DEHYDROGENASE_REDUCTASE FAMILY PROTEIN"/>
    <property type="match status" value="1"/>
</dbReference>
<protein>
    <submittedName>
        <fullName evidence="4">Related to short-chain alcohol dehydrogenase</fullName>
    </submittedName>
</protein>
<dbReference type="SUPFAM" id="SSF51735">
    <property type="entry name" value="NAD(P)-binding Rossmann-fold domains"/>
    <property type="match status" value="1"/>
</dbReference>
<keyword evidence="5" id="KW-1185">Reference proteome</keyword>
<comment type="similarity">
    <text evidence="1">Belongs to the short-chain dehydrogenases/reductases (SDR) family.</text>
</comment>
<dbReference type="InterPro" id="IPR036291">
    <property type="entry name" value="NAD(P)-bd_dom_sf"/>
</dbReference>
<dbReference type="NCBIfam" id="NF005559">
    <property type="entry name" value="PRK07231.1"/>
    <property type="match status" value="1"/>
</dbReference>
<dbReference type="AlphaFoldDB" id="A0A1E1M3D4"/>
<evidence type="ECO:0000256" key="3">
    <source>
        <dbReference type="ARBA" id="ARBA00023002"/>
    </source>
</evidence>
<keyword evidence="3" id="KW-0560">Oxidoreductase</keyword>
<dbReference type="Pfam" id="PF13561">
    <property type="entry name" value="adh_short_C2"/>
    <property type="match status" value="1"/>
</dbReference>
<dbReference type="PANTHER" id="PTHR43639">
    <property type="entry name" value="OXIDOREDUCTASE, SHORT-CHAIN DEHYDROGENASE/REDUCTASE FAMILY (AFU_ORTHOLOGUE AFUA_5G02870)"/>
    <property type="match status" value="1"/>
</dbReference>
<proteinExistence type="inferred from homology"/>
<evidence type="ECO:0000256" key="1">
    <source>
        <dbReference type="ARBA" id="ARBA00006484"/>
    </source>
</evidence>
<dbReference type="EMBL" id="FJVC01000141">
    <property type="protein sequence ID" value="CZT43611.1"/>
    <property type="molecule type" value="Genomic_DNA"/>
</dbReference>
<gene>
    <name evidence="4" type="ORF">RSE6_03672</name>
</gene>